<sequence>MTKNVHSLPLSIEDFFRKVEEDCLCSDEVLLLQELVKLPLLADMLEWSESEGKLDLHGLHLSSAYVIILQWMEELRLRFSMENIVPVEVSIICGSGKHSKSIGKSHVKSWFRDDDSVKESLRIDRKNIGRFIANGKRIKDWLC</sequence>
<dbReference type="SUPFAM" id="SSF160443">
    <property type="entry name" value="SMR domain-like"/>
    <property type="match status" value="1"/>
</dbReference>
<dbReference type="Gene3D" id="3.30.1370.110">
    <property type="match status" value="1"/>
</dbReference>
<dbReference type="PROSITE" id="PS50828">
    <property type="entry name" value="SMR"/>
    <property type="match status" value="1"/>
</dbReference>
<evidence type="ECO:0000259" key="2">
    <source>
        <dbReference type="PROSITE" id="PS50828"/>
    </source>
</evidence>
<feature type="domain" description="Smr" evidence="2">
    <location>
        <begin position="54"/>
        <end position="142"/>
    </location>
</feature>
<accession>A0A835VEK3</accession>
<keyword evidence="1" id="KW-0677">Repeat</keyword>
<dbReference type="AlphaFoldDB" id="A0A835VEK3"/>
<comment type="caution">
    <text evidence="3">The sequence shown here is derived from an EMBL/GenBank/DDBJ whole genome shotgun (WGS) entry which is preliminary data.</text>
</comment>
<gene>
    <name evidence="3" type="ORF">HPP92_004550</name>
</gene>
<dbReference type="InterPro" id="IPR002625">
    <property type="entry name" value="Smr_dom"/>
</dbReference>
<evidence type="ECO:0000256" key="1">
    <source>
        <dbReference type="ARBA" id="ARBA00022737"/>
    </source>
</evidence>
<evidence type="ECO:0000313" key="3">
    <source>
        <dbReference type="EMBL" id="KAG0493556.1"/>
    </source>
</evidence>
<dbReference type="SMART" id="SM00463">
    <property type="entry name" value="SMR"/>
    <property type="match status" value="1"/>
</dbReference>
<name>A0A835VEK3_VANPL</name>
<organism evidence="3 4">
    <name type="scientific">Vanilla planifolia</name>
    <name type="common">Vanilla</name>
    <dbReference type="NCBI Taxonomy" id="51239"/>
    <lineage>
        <taxon>Eukaryota</taxon>
        <taxon>Viridiplantae</taxon>
        <taxon>Streptophyta</taxon>
        <taxon>Embryophyta</taxon>
        <taxon>Tracheophyta</taxon>
        <taxon>Spermatophyta</taxon>
        <taxon>Magnoliopsida</taxon>
        <taxon>Liliopsida</taxon>
        <taxon>Asparagales</taxon>
        <taxon>Orchidaceae</taxon>
        <taxon>Vanilloideae</taxon>
        <taxon>Vanilleae</taxon>
        <taxon>Vanilla</taxon>
    </lineage>
</organism>
<dbReference type="PANTHER" id="PTHR47447">
    <property type="entry name" value="OS03G0856100 PROTEIN"/>
    <property type="match status" value="1"/>
</dbReference>
<proteinExistence type="predicted"/>
<dbReference type="EMBL" id="JADCNM010000002">
    <property type="protein sequence ID" value="KAG0493556.1"/>
    <property type="molecule type" value="Genomic_DNA"/>
</dbReference>
<dbReference type="OrthoDB" id="1931748at2759"/>
<dbReference type="InterPro" id="IPR036063">
    <property type="entry name" value="Smr_dom_sf"/>
</dbReference>
<protein>
    <recommendedName>
        <fullName evidence="2">Smr domain-containing protein</fullName>
    </recommendedName>
</protein>
<reference evidence="3 4" key="1">
    <citation type="journal article" date="2020" name="Nat. Food">
        <title>A phased Vanilla planifolia genome enables genetic improvement of flavour and production.</title>
        <authorList>
            <person name="Hasing T."/>
            <person name="Tang H."/>
            <person name="Brym M."/>
            <person name="Khazi F."/>
            <person name="Huang T."/>
            <person name="Chambers A.H."/>
        </authorList>
    </citation>
    <scope>NUCLEOTIDE SEQUENCE [LARGE SCALE GENOMIC DNA]</scope>
    <source>
        <tissue evidence="3">Leaf</tissue>
    </source>
</reference>
<dbReference type="PANTHER" id="PTHR47447:SF15">
    <property type="entry name" value="OS02G0120000 PROTEIN"/>
    <property type="match status" value="1"/>
</dbReference>
<dbReference type="Proteomes" id="UP000639772">
    <property type="component" value="Unassembled WGS sequence"/>
</dbReference>
<evidence type="ECO:0000313" key="4">
    <source>
        <dbReference type="Proteomes" id="UP000639772"/>
    </source>
</evidence>